<comment type="function">
    <text evidence="6">Part of ribonuclease P, a protein complex that generates mature tRNA molecules by cleaving their 5'-ends.</text>
</comment>
<keyword evidence="2 6" id="KW-0819">tRNA processing</keyword>
<dbReference type="RefSeq" id="WP_048101762.1">
    <property type="nucleotide sequence ID" value="NZ_JBBYJF010000003.1"/>
</dbReference>
<dbReference type="InterPro" id="IPR023534">
    <property type="entry name" value="Rof/RNase_P-like"/>
</dbReference>
<evidence type="ECO:0000256" key="2">
    <source>
        <dbReference type="ARBA" id="ARBA00022694"/>
    </source>
</evidence>
<gene>
    <name evidence="6" type="primary">rnp1</name>
    <name evidence="8" type="ORF">AOG54_00125</name>
    <name evidence="7" type="ORF">SE19_05765</name>
</gene>
<dbReference type="InterPro" id="IPR023538">
    <property type="entry name" value="RNP1"/>
</dbReference>
<dbReference type="Proteomes" id="UP000050515">
    <property type="component" value="Unassembled WGS sequence"/>
</dbReference>
<keyword evidence="4 6" id="KW-0255">Endonuclease</keyword>
<keyword evidence="5 6" id="KW-0378">Hydrolase</keyword>
<dbReference type="EMBL" id="LKBG01000001">
    <property type="protein sequence ID" value="KQB36724.1"/>
    <property type="molecule type" value="Genomic_DNA"/>
</dbReference>
<organism evidence="7 10">
    <name type="scientific">Acidiplasma aeolicum</name>
    <dbReference type="NCBI Taxonomy" id="507754"/>
    <lineage>
        <taxon>Archaea</taxon>
        <taxon>Methanobacteriati</taxon>
        <taxon>Thermoplasmatota</taxon>
        <taxon>Thermoplasmata</taxon>
        <taxon>Thermoplasmatales</taxon>
        <taxon>Ferroplasmaceae</taxon>
        <taxon>Acidiplasma</taxon>
    </lineage>
</organism>
<keyword evidence="1 6" id="KW-0963">Cytoplasm</keyword>
<comment type="subunit">
    <text evidence="6">Consists of a catalytic RNA component and at least 4-5 protein subunits.</text>
</comment>
<comment type="caution">
    <text evidence="7">The sequence shown here is derived from an EMBL/GenBank/DDBJ whole genome shotgun (WGS) entry which is preliminary data.</text>
</comment>
<evidence type="ECO:0000256" key="6">
    <source>
        <dbReference type="HAMAP-Rule" id="MF_00754"/>
    </source>
</evidence>
<dbReference type="HAMAP" id="MF_00754">
    <property type="entry name" value="RNase_P_1"/>
    <property type="match status" value="1"/>
</dbReference>
<dbReference type="Pfam" id="PF01868">
    <property type="entry name" value="RNase_P-MRP_p29"/>
    <property type="match status" value="1"/>
</dbReference>
<dbReference type="Gene3D" id="2.30.30.210">
    <property type="entry name" value="Ribonuclease P/MRP, subunit p29"/>
    <property type="match status" value="1"/>
</dbReference>
<dbReference type="SUPFAM" id="SSF101744">
    <property type="entry name" value="Rof/RNase P subunit-like"/>
    <property type="match status" value="1"/>
</dbReference>
<dbReference type="AlphaFoldDB" id="A0A0P9GY88"/>
<dbReference type="GO" id="GO:0003723">
    <property type="term" value="F:RNA binding"/>
    <property type="evidence" value="ECO:0007669"/>
    <property type="project" value="InterPro"/>
</dbReference>
<dbReference type="GO" id="GO:0030677">
    <property type="term" value="C:ribonuclease P complex"/>
    <property type="evidence" value="ECO:0007669"/>
    <property type="project" value="UniProtKB-UniRule"/>
</dbReference>
<dbReference type="OrthoDB" id="39019at2157"/>
<comment type="subcellular location">
    <subcellularLocation>
        <location evidence="6">Cytoplasm</location>
    </subcellularLocation>
</comment>
<dbReference type="GO" id="GO:0001682">
    <property type="term" value="P:tRNA 5'-leader removal"/>
    <property type="evidence" value="ECO:0007669"/>
    <property type="project" value="UniProtKB-UniRule"/>
</dbReference>
<proteinExistence type="inferred from homology"/>
<evidence type="ECO:0000313" key="7">
    <source>
        <dbReference type="EMBL" id="KPV46394.1"/>
    </source>
</evidence>
<comment type="catalytic activity">
    <reaction evidence="6">
        <text>Endonucleolytic cleavage of RNA, removing 5'-extranucleotides from tRNA precursor.</text>
        <dbReference type="EC" id="3.1.26.5"/>
    </reaction>
</comment>
<dbReference type="SMART" id="SM00538">
    <property type="entry name" value="POP4"/>
    <property type="match status" value="1"/>
</dbReference>
<protein>
    <recommendedName>
        <fullName evidence="6">Ribonuclease P protein component 1</fullName>
        <shortName evidence="6">RNase P component 1</shortName>
        <ecNumber evidence="6">3.1.26.5</ecNumber>
    </recommendedName>
    <alternativeName>
        <fullName evidence="6">Rpp29</fullName>
    </alternativeName>
</protein>
<evidence type="ECO:0000256" key="3">
    <source>
        <dbReference type="ARBA" id="ARBA00022722"/>
    </source>
</evidence>
<accession>A0A0P9GY88</accession>
<dbReference type="GO" id="GO:0004526">
    <property type="term" value="F:ribonuclease P activity"/>
    <property type="evidence" value="ECO:0007669"/>
    <property type="project" value="UniProtKB-UniRule"/>
</dbReference>
<dbReference type="GeneID" id="84222213"/>
<reference evidence="8 9" key="2">
    <citation type="submission" date="2015-09" db="EMBL/GenBank/DDBJ databases">
        <title>Heavy metals and arsenic resistance mechanisms in polyextremophilic archaea of the family Ferroplasmaceae.</title>
        <authorList>
            <person name="Bulaev A.G."/>
            <person name="Kanygina A.V."/>
        </authorList>
    </citation>
    <scope>NUCLEOTIDE SEQUENCE [LARGE SCALE GENOMIC DNA]</scope>
    <source>
        <strain evidence="8 9">VT</strain>
    </source>
</reference>
<evidence type="ECO:0000256" key="1">
    <source>
        <dbReference type="ARBA" id="ARBA00022490"/>
    </source>
</evidence>
<dbReference type="EMBL" id="LJCQ01000254">
    <property type="protein sequence ID" value="KPV46394.1"/>
    <property type="molecule type" value="Genomic_DNA"/>
</dbReference>
<keyword evidence="9" id="KW-1185">Reference proteome</keyword>
<name>A0A0P9GY88_9ARCH</name>
<evidence type="ECO:0000313" key="9">
    <source>
        <dbReference type="Proteomes" id="UP000050320"/>
    </source>
</evidence>
<reference evidence="7 10" key="1">
    <citation type="submission" date="2015-09" db="EMBL/GenBank/DDBJ databases">
        <title>Draft genome sequence of Acidiplasma aeolicum DSM 18409.</title>
        <authorList>
            <person name="Hemp J."/>
        </authorList>
    </citation>
    <scope>NUCLEOTIDE SEQUENCE [LARGE SCALE GENOMIC DNA]</scope>
    <source>
        <strain evidence="7 10">V</strain>
    </source>
</reference>
<dbReference type="Proteomes" id="UP000050320">
    <property type="component" value="Unassembled WGS sequence"/>
</dbReference>
<dbReference type="GO" id="GO:0005737">
    <property type="term" value="C:cytoplasm"/>
    <property type="evidence" value="ECO:0007669"/>
    <property type="project" value="UniProtKB-SubCell"/>
</dbReference>
<comment type="similarity">
    <text evidence="6">Belongs to the eukaryotic/archaeal RNase P protein component 1 family.</text>
</comment>
<keyword evidence="3 6" id="KW-0540">Nuclease</keyword>
<evidence type="ECO:0000313" key="10">
    <source>
        <dbReference type="Proteomes" id="UP000050515"/>
    </source>
</evidence>
<dbReference type="PATRIC" id="fig|507754.4.peg.647"/>
<evidence type="ECO:0000256" key="5">
    <source>
        <dbReference type="ARBA" id="ARBA00022801"/>
    </source>
</evidence>
<evidence type="ECO:0000313" key="8">
    <source>
        <dbReference type="EMBL" id="KQB36724.1"/>
    </source>
</evidence>
<dbReference type="InterPro" id="IPR036980">
    <property type="entry name" value="RNase_P/MRP_Rpp29_sf"/>
</dbReference>
<dbReference type="EC" id="3.1.26.5" evidence="6"/>
<sequence length="97" mass="11287">MINNDIYLQEFIGNYIEVISSSNNNNIGLHGYVVDETKNTLIIDHSGKQKVVPKAYSKFRIWISGNPYDLEGSLIIMKPEDRTKEKKKIFKKLRRND</sequence>
<dbReference type="InterPro" id="IPR002730">
    <property type="entry name" value="Rpp29/RNP1"/>
</dbReference>
<evidence type="ECO:0000256" key="4">
    <source>
        <dbReference type="ARBA" id="ARBA00022759"/>
    </source>
</evidence>